<dbReference type="EMBL" id="CAJJDN010000002">
    <property type="protein sequence ID" value="CAD8047675.1"/>
    <property type="molecule type" value="Genomic_DNA"/>
</dbReference>
<protein>
    <submittedName>
        <fullName evidence="2">Uncharacterized protein</fullName>
    </submittedName>
</protein>
<sequence length="260" mass="31070">MNRKDNSESDSYSMESIKLEQLDELNEINYNDDNLDDLDKIIADIQKIELKQQIPLLEQSNVKRGESLDKFICNFFVKYQLHRSLEIFQEEWTELTKSVMFHINSINSIPDIYIQVEKLKDELLLLKGELERSNLVAEKAQETLQKLKQQRDFHKLNFYKTQQEKKQLQIEYDKIKQQMNFQEEKLQKSNIRIMDKKEYIQEESVLNRKRSQLKNTFSSNTNQGQEEIKNYKDIQTLLEKLPQVKKSSGQTLLFKPKINK</sequence>
<organism evidence="2 3">
    <name type="scientific">Paramecium sonneborni</name>
    <dbReference type="NCBI Taxonomy" id="65129"/>
    <lineage>
        <taxon>Eukaryota</taxon>
        <taxon>Sar</taxon>
        <taxon>Alveolata</taxon>
        <taxon>Ciliophora</taxon>
        <taxon>Intramacronucleata</taxon>
        <taxon>Oligohymenophorea</taxon>
        <taxon>Peniculida</taxon>
        <taxon>Parameciidae</taxon>
        <taxon>Paramecium</taxon>
    </lineage>
</organism>
<dbReference type="InterPro" id="IPR050995">
    <property type="entry name" value="WD-F-box_domain-protein"/>
</dbReference>
<keyword evidence="1" id="KW-0175">Coiled coil</keyword>
<keyword evidence="3" id="KW-1185">Reference proteome</keyword>
<dbReference type="AlphaFoldDB" id="A0A8S1JZJ7"/>
<evidence type="ECO:0000313" key="3">
    <source>
        <dbReference type="Proteomes" id="UP000692954"/>
    </source>
</evidence>
<proteinExistence type="predicted"/>
<evidence type="ECO:0000313" key="2">
    <source>
        <dbReference type="EMBL" id="CAD8047675.1"/>
    </source>
</evidence>
<name>A0A8S1JZJ7_9CILI</name>
<comment type="caution">
    <text evidence="2">The sequence shown here is derived from an EMBL/GenBank/DDBJ whole genome shotgun (WGS) entry which is preliminary data.</text>
</comment>
<dbReference type="Proteomes" id="UP000692954">
    <property type="component" value="Unassembled WGS sequence"/>
</dbReference>
<dbReference type="OrthoDB" id="538223at2759"/>
<accession>A0A8S1JZJ7</accession>
<reference evidence="2" key="1">
    <citation type="submission" date="2021-01" db="EMBL/GenBank/DDBJ databases">
        <authorList>
            <consortium name="Genoscope - CEA"/>
            <person name="William W."/>
        </authorList>
    </citation>
    <scope>NUCLEOTIDE SEQUENCE</scope>
</reference>
<feature type="coiled-coil region" evidence="1">
    <location>
        <begin position="116"/>
        <end position="192"/>
    </location>
</feature>
<gene>
    <name evidence="2" type="ORF">PSON_ATCC_30995.1.T0020568</name>
</gene>
<evidence type="ECO:0000256" key="1">
    <source>
        <dbReference type="SAM" id="Coils"/>
    </source>
</evidence>
<dbReference type="PANTHER" id="PTHR14604">
    <property type="entry name" value="WD40 REPEAT PF20"/>
    <property type="match status" value="1"/>
</dbReference>
<dbReference type="PANTHER" id="PTHR14604:SF3">
    <property type="entry name" value="SPERM-ASSOCIATED ANTIGEN 16 PROTEIN"/>
    <property type="match status" value="1"/>
</dbReference>